<sequence>MARPSPSPSSSSSSSVTPPPTIPISSNKKKGAKDKSKKASASADAGKNEGADLNWAYVPPADTVRVGEEDVDADEFDWETLKNDNDLELCLIRVPESIKPKHLDKLEVTFSTSSQTACIGTLNRKYSSFDIWSIGDGDEQPVGGEEIKSLSCLLPRKGKKGEFYPEPKPIARHLVINAQPIRPTHTSPAVRQNPPRFSYPQEVLKHRYVPYGSVDAAAAELDAMVVDSEPQSPPTVPESLVAEVDPEIKVKKGKKRKGDVDAAEAPPKKSKKSKVA</sequence>
<dbReference type="OMA" id="DMYLAPR"/>
<dbReference type="Proteomes" id="UP000054270">
    <property type="component" value="Unassembled WGS sequence"/>
</dbReference>
<evidence type="ECO:0000313" key="3">
    <source>
        <dbReference type="Proteomes" id="UP000054270"/>
    </source>
</evidence>
<proteinExistence type="predicted"/>
<feature type="compositionally biased region" description="Basic residues" evidence="1">
    <location>
        <begin position="27"/>
        <end position="38"/>
    </location>
</feature>
<protein>
    <submittedName>
        <fullName evidence="2">Uncharacterized protein</fullName>
    </submittedName>
</protein>
<name>A0A0D2NX09_HYPSF</name>
<dbReference type="EMBL" id="KN817561">
    <property type="protein sequence ID" value="KJA21031.1"/>
    <property type="molecule type" value="Genomic_DNA"/>
</dbReference>
<accession>A0A0D2NX09</accession>
<gene>
    <name evidence="2" type="ORF">HYPSUDRAFT_55692</name>
</gene>
<dbReference type="Gene3D" id="6.20.250.70">
    <property type="match status" value="1"/>
</dbReference>
<dbReference type="InterPro" id="IPR013240">
    <property type="entry name" value="DNA-dir_RNA_pol1_su_RPA34"/>
</dbReference>
<feature type="region of interest" description="Disordered" evidence="1">
    <location>
        <begin position="225"/>
        <end position="276"/>
    </location>
</feature>
<dbReference type="Pfam" id="PF08208">
    <property type="entry name" value="RNA_polI_A34"/>
    <property type="match status" value="1"/>
</dbReference>
<evidence type="ECO:0000313" key="2">
    <source>
        <dbReference type="EMBL" id="KJA21031.1"/>
    </source>
</evidence>
<dbReference type="AlphaFoldDB" id="A0A0D2NX09"/>
<organism evidence="2 3">
    <name type="scientific">Hypholoma sublateritium (strain FD-334 SS-4)</name>
    <dbReference type="NCBI Taxonomy" id="945553"/>
    <lineage>
        <taxon>Eukaryota</taxon>
        <taxon>Fungi</taxon>
        <taxon>Dikarya</taxon>
        <taxon>Basidiomycota</taxon>
        <taxon>Agaricomycotina</taxon>
        <taxon>Agaricomycetes</taxon>
        <taxon>Agaricomycetidae</taxon>
        <taxon>Agaricales</taxon>
        <taxon>Agaricineae</taxon>
        <taxon>Strophariaceae</taxon>
        <taxon>Hypholoma</taxon>
    </lineage>
</organism>
<keyword evidence="3" id="KW-1185">Reference proteome</keyword>
<dbReference type="GO" id="GO:0006360">
    <property type="term" value="P:transcription by RNA polymerase I"/>
    <property type="evidence" value="ECO:0007669"/>
    <property type="project" value="InterPro"/>
</dbReference>
<evidence type="ECO:0000256" key="1">
    <source>
        <dbReference type="SAM" id="MobiDB-lite"/>
    </source>
</evidence>
<reference evidence="3" key="1">
    <citation type="submission" date="2014-04" db="EMBL/GenBank/DDBJ databases">
        <title>Evolutionary Origins and Diversification of the Mycorrhizal Mutualists.</title>
        <authorList>
            <consortium name="DOE Joint Genome Institute"/>
            <consortium name="Mycorrhizal Genomics Consortium"/>
            <person name="Kohler A."/>
            <person name="Kuo A."/>
            <person name="Nagy L.G."/>
            <person name="Floudas D."/>
            <person name="Copeland A."/>
            <person name="Barry K.W."/>
            <person name="Cichocki N."/>
            <person name="Veneault-Fourrey C."/>
            <person name="LaButti K."/>
            <person name="Lindquist E.A."/>
            <person name="Lipzen A."/>
            <person name="Lundell T."/>
            <person name="Morin E."/>
            <person name="Murat C."/>
            <person name="Riley R."/>
            <person name="Ohm R."/>
            <person name="Sun H."/>
            <person name="Tunlid A."/>
            <person name="Henrissat B."/>
            <person name="Grigoriev I.V."/>
            <person name="Hibbett D.S."/>
            <person name="Martin F."/>
        </authorList>
    </citation>
    <scope>NUCLEOTIDE SEQUENCE [LARGE SCALE GENOMIC DNA]</scope>
    <source>
        <strain evidence="3">FD-334 SS-4</strain>
    </source>
</reference>
<dbReference type="OrthoDB" id="76224at2759"/>
<feature type="region of interest" description="Disordered" evidence="1">
    <location>
        <begin position="1"/>
        <end position="59"/>
    </location>
</feature>